<name>A0AA86PHF1_9EUKA</name>
<dbReference type="AlphaFoldDB" id="A0AA86PHF1"/>
<reference evidence="1" key="1">
    <citation type="submission" date="2023-06" db="EMBL/GenBank/DDBJ databases">
        <authorList>
            <person name="Kurt Z."/>
        </authorList>
    </citation>
    <scope>NUCLEOTIDE SEQUENCE</scope>
</reference>
<evidence type="ECO:0000313" key="3">
    <source>
        <dbReference type="Proteomes" id="UP001642409"/>
    </source>
</evidence>
<organism evidence="1">
    <name type="scientific">Hexamita inflata</name>
    <dbReference type="NCBI Taxonomy" id="28002"/>
    <lineage>
        <taxon>Eukaryota</taxon>
        <taxon>Metamonada</taxon>
        <taxon>Diplomonadida</taxon>
        <taxon>Hexamitidae</taxon>
        <taxon>Hexamitinae</taxon>
        <taxon>Hexamita</taxon>
    </lineage>
</organism>
<sequence>MSPHAASQIQISCIQLIKYYYLLSYPSWQRDIFQVRKYVNSCWYFFVASVQRRLLPAMLVCINAYREQNCTKLSRSCLYENTQGCGQTCVPAMKFLTIFTHLMCCSRQYRMHACLLVQAILQYILVTTIYKVEDKQLQVSQHSMQCRYYFA</sequence>
<protein>
    <submittedName>
        <fullName evidence="2">Hypothetical_protein</fullName>
    </submittedName>
</protein>
<reference evidence="2 3" key="2">
    <citation type="submission" date="2024-07" db="EMBL/GenBank/DDBJ databases">
        <authorList>
            <person name="Akdeniz Z."/>
        </authorList>
    </citation>
    <scope>NUCLEOTIDE SEQUENCE [LARGE SCALE GENOMIC DNA]</scope>
</reference>
<keyword evidence="3" id="KW-1185">Reference proteome</keyword>
<dbReference type="EMBL" id="CATOUU010000664">
    <property type="protein sequence ID" value="CAI9939464.1"/>
    <property type="molecule type" value="Genomic_DNA"/>
</dbReference>
<dbReference type="EMBL" id="CAXDID020000063">
    <property type="protein sequence ID" value="CAL6011277.1"/>
    <property type="molecule type" value="Genomic_DNA"/>
</dbReference>
<proteinExistence type="predicted"/>
<evidence type="ECO:0000313" key="1">
    <source>
        <dbReference type="EMBL" id="CAI9939464.1"/>
    </source>
</evidence>
<dbReference type="Proteomes" id="UP001642409">
    <property type="component" value="Unassembled WGS sequence"/>
</dbReference>
<accession>A0AA86PHF1</accession>
<gene>
    <name evidence="2" type="ORF">HINF_LOCUS22655</name>
    <name evidence="1" type="ORF">HINF_LOCUS27109</name>
</gene>
<evidence type="ECO:0000313" key="2">
    <source>
        <dbReference type="EMBL" id="CAL6011277.1"/>
    </source>
</evidence>
<comment type="caution">
    <text evidence="1">The sequence shown here is derived from an EMBL/GenBank/DDBJ whole genome shotgun (WGS) entry which is preliminary data.</text>
</comment>